<name>A0A1E5XPH4_9HYPH</name>
<dbReference type="PANTHER" id="PTHR42709:SF6">
    <property type="entry name" value="UNDECAPRENYL PHOSPHATE TRANSPORTER A"/>
    <property type="match status" value="1"/>
</dbReference>
<dbReference type="Proteomes" id="UP000095463">
    <property type="component" value="Unassembled WGS sequence"/>
</dbReference>
<evidence type="ECO:0000259" key="7">
    <source>
        <dbReference type="Pfam" id="PF09335"/>
    </source>
</evidence>
<dbReference type="GO" id="GO:0005886">
    <property type="term" value="C:plasma membrane"/>
    <property type="evidence" value="ECO:0007669"/>
    <property type="project" value="UniProtKB-SubCell"/>
</dbReference>
<evidence type="ECO:0000256" key="2">
    <source>
        <dbReference type="ARBA" id="ARBA00022475"/>
    </source>
</evidence>
<dbReference type="RefSeq" id="WP_069910300.1">
    <property type="nucleotide sequence ID" value="NZ_LAJE02000203.1"/>
</dbReference>
<comment type="caution">
    <text evidence="8">The sequence shown here is derived from an EMBL/GenBank/DDBJ whole genome shotgun (WGS) entry which is preliminary data.</text>
</comment>
<evidence type="ECO:0000313" key="9">
    <source>
        <dbReference type="Proteomes" id="UP000095463"/>
    </source>
</evidence>
<keyword evidence="3 6" id="KW-0812">Transmembrane</keyword>
<feature type="transmembrane region" description="Helical" evidence="6">
    <location>
        <begin position="50"/>
        <end position="71"/>
    </location>
</feature>
<evidence type="ECO:0000256" key="4">
    <source>
        <dbReference type="ARBA" id="ARBA00022989"/>
    </source>
</evidence>
<keyword evidence="4 6" id="KW-1133">Transmembrane helix</keyword>
<reference evidence="8 9" key="1">
    <citation type="journal article" date="2015" name="Genome Announc.">
        <title>Genome Assemblies of Three Soil-Associated Devosia species: D. insulae, D. limi, and D. soli.</title>
        <authorList>
            <person name="Hassan Y.I."/>
            <person name="Lepp D."/>
            <person name="Zhou T."/>
        </authorList>
    </citation>
    <scope>NUCLEOTIDE SEQUENCE [LARGE SCALE GENOMIC DNA]</scope>
    <source>
        <strain evidence="8 9">DS-56</strain>
    </source>
</reference>
<feature type="domain" description="VTT" evidence="7">
    <location>
        <begin position="30"/>
        <end position="160"/>
    </location>
</feature>
<dbReference type="EMBL" id="LAJE02000203">
    <property type="protein sequence ID" value="OEO30493.1"/>
    <property type="molecule type" value="Genomic_DNA"/>
</dbReference>
<evidence type="ECO:0000256" key="1">
    <source>
        <dbReference type="ARBA" id="ARBA00004651"/>
    </source>
</evidence>
<evidence type="ECO:0000313" key="8">
    <source>
        <dbReference type="EMBL" id="OEO30493.1"/>
    </source>
</evidence>
<dbReference type="PANTHER" id="PTHR42709">
    <property type="entry name" value="ALKALINE PHOSPHATASE LIKE PROTEIN"/>
    <property type="match status" value="1"/>
</dbReference>
<feature type="transmembrane region" description="Helical" evidence="6">
    <location>
        <begin position="12"/>
        <end position="30"/>
    </location>
</feature>
<keyword evidence="9" id="KW-1185">Reference proteome</keyword>
<keyword evidence="2" id="KW-1003">Cell membrane</keyword>
<accession>A0A1E5XPH4</accession>
<dbReference type="InterPro" id="IPR051311">
    <property type="entry name" value="DedA_domain"/>
</dbReference>
<evidence type="ECO:0000256" key="5">
    <source>
        <dbReference type="ARBA" id="ARBA00023136"/>
    </source>
</evidence>
<organism evidence="8 9">
    <name type="scientific">Devosia insulae DS-56</name>
    <dbReference type="NCBI Taxonomy" id="1116389"/>
    <lineage>
        <taxon>Bacteria</taxon>
        <taxon>Pseudomonadati</taxon>
        <taxon>Pseudomonadota</taxon>
        <taxon>Alphaproteobacteria</taxon>
        <taxon>Hyphomicrobiales</taxon>
        <taxon>Devosiaceae</taxon>
        <taxon>Devosia</taxon>
    </lineage>
</organism>
<comment type="subcellular location">
    <subcellularLocation>
        <location evidence="1">Cell membrane</location>
        <topology evidence="1">Multi-pass membrane protein</topology>
    </subcellularLocation>
</comment>
<dbReference type="OrthoDB" id="9813426at2"/>
<sequence>MASWITQIITDLGYVGIALLMLLEAVFPPIPSELIVPFAGFAAGEGTLNVFGVILAATLGSLIGMLPWYFVGRLFGLERVKWLADRIGRWFAFNADEIDYAARIFARWGKPIVLVGRLFPILRTLISVPAGLAKMNFLAFALFSAIGMLIWNSVLVGAGYLLHEHYHLVESWLDPLTWVVLIAVVGLYVFRLFTWRPNRASQKI</sequence>
<evidence type="ECO:0000256" key="3">
    <source>
        <dbReference type="ARBA" id="ARBA00022692"/>
    </source>
</evidence>
<keyword evidence="5 6" id="KW-0472">Membrane</keyword>
<proteinExistence type="predicted"/>
<dbReference type="InterPro" id="IPR032816">
    <property type="entry name" value="VTT_dom"/>
</dbReference>
<gene>
    <name evidence="8" type="ORF">VW23_021060</name>
</gene>
<dbReference type="AlphaFoldDB" id="A0A1E5XPH4"/>
<evidence type="ECO:0000256" key="6">
    <source>
        <dbReference type="SAM" id="Phobius"/>
    </source>
</evidence>
<dbReference type="Pfam" id="PF09335">
    <property type="entry name" value="VTT_dom"/>
    <property type="match status" value="1"/>
</dbReference>
<feature type="transmembrane region" description="Helical" evidence="6">
    <location>
        <begin position="175"/>
        <end position="194"/>
    </location>
</feature>
<feature type="transmembrane region" description="Helical" evidence="6">
    <location>
        <begin position="137"/>
        <end position="163"/>
    </location>
</feature>
<protein>
    <submittedName>
        <fullName evidence="8">Alkaline phosphatase</fullName>
    </submittedName>
</protein>